<accession>A0A2T7PKR6</accession>
<evidence type="ECO:0000313" key="4">
    <source>
        <dbReference type="Proteomes" id="UP000245119"/>
    </source>
</evidence>
<sequence>MITENSRTLWEEYYGLGSELSGGAGGRTAMEWVNMVRWWTLTLTSVFLCVPASQWLQTSESCYYLHNVTQTFDNASATCRSLHSRLVTLETMSEYVTVTDFIATAPEVWVHLQRTYTTDPLNVWPDGTPVNSSMWVPGEPNNSGDCVRLVKNYLQATAYTRHLLADHPCTNLYLALCERPYGTSMATLWSSSFVIGLRPTIPCQDNQHSGGQPHPDRSLPTVSSSFRQPAEVCSDVFRGDNV</sequence>
<protein>
    <recommendedName>
        <fullName evidence="2">C-type lectin domain-containing protein</fullName>
    </recommendedName>
</protein>
<dbReference type="InterPro" id="IPR016186">
    <property type="entry name" value="C-type_lectin-like/link_sf"/>
</dbReference>
<dbReference type="EMBL" id="PZQS01000003">
    <property type="protein sequence ID" value="PVD34021.1"/>
    <property type="molecule type" value="Genomic_DNA"/>
</dbReference>
<name>A0A2T7PKR6_POMCA</name>
<comment type="caution">
    <text evidence="3">The sequence shown here is derived from an EMBL/GenBank/DDBJ whole genome shotgun (WGS) entry which is preliminary data.</text>
</comment>
<dbReference type="InterPro" id="IPR001304">
    <property type="entry name" value="C-type_lectin-like"/>
</dbReference>
<evidence type="ECO:0000259" key="2">
    <source>
        <dbReference type="PROSITE" id="PS50041"/>
    </source>
</evidence>
<evidence type="ECO:0000256" key="1">
    <source>
        <dbReference type="SAM" id="MobiDB-lite"/>
    </source>
</evidence>
<dbReference type="InterPro" id="IPR016187">
    <property type="entry name" value="CTDL_fold"/>
</dbReference>
<proteinExistence type="predicted"/>
<dbReference type="Gene3D" id="3.10.100.10">
    <property type="entry name" value="Mannose-Binding Protein A, subunit A"/>
    <property type="match status" value="1"/>
</dbReference>
<dbReference type="Pfam" id="PF00059">
    <property type="entry name" value="Lectin_C"/>
    <property type="match status" value="1"/>
</dbReference>
<dbReference type="OrthoDB" id="6160672at2759"/>
<dbReference type="InterPro" id="IPR050111">
    <property type="entry name" value="C-type_lectin/snaclec_domain"/>
</dbReference>
<dbReference type="Proteomes" id="UP000245119">
    <property type="component" value="Linkage Group LG3"/>
</dbReference>
<dbReference type="PANTHER" id="PTHR22803">
    <property type="entry name" value="MANNOSE, PHOSPHOLIPASE, LECTIN RECEPTOR RELATED"/>
    <property type="match status" value="1"/>
</dbReference>
<dbReference type="CDD" id="cd00037">
    <property type="entry name" value="CLECT"/>
    <property type="match status" value="1"/>
</dbReference>
<keyword evidence="4" id="KW-1185">Reference proteome</keyword>
<gene>
    <name evidence="3" type="ORF">C0Q70_05283</name>
</gene>
<dbReference type="SMART" id="SM00034">
    <property type="entry name" value="CLECT"/>
    <property type="match status" value="1"/>
</dbReference>
<feature type="region of interest" description="Disordered" evidence="1">
    <location>
        <begin position="204"/>
        <end position="224"/>
    </location>
</feature>
<organism evidence="3 4">
    <name type="scientific">Pomacea canaliculata</name>
    <name type="common">Golden apple snail</name>
    <dbReference type="NCBI Taxonomy" id="400727"/>
    <lineage>
        <taxon>Eukaryota</taxon>
        <taxon>Metazoa</taxon>
        <taxon>Spiralia</taxon>
        <taxon>Lophotrochozoa</taxon>
        <taxon>Mollusca</taxon>
        <taxon>Gastropoda</taxon>
        <taxon>Caenogastropoda</taxon>
        <taxon>Architaenioglossa</taxon>
        <taxon>Ampullarioidea</taxon>
        <taxon>Ampullariidae</taxon>
        <taxon>Pomacea</taxon>
    </lineage>
</organism>
<reference evidence="3 4" key="1">
    <citation type="submission" date="2018-04" db="EMBL/GenBank/DDBJ databases">
        <title>The genome of golden apple snail Pomacea canaliculata provides insight into stress tolerance and invasive adaptation.</title>
        <authorList>
            <person name="Liu C."/>
            <person name="Liu B."/>
            <person name="Ren Y."/>
            <person name="Zhang Y."/>
            <person name="Wang H."/>
            <person name="Li S."/>
            <person name="Jiang F."/>
            <person name="Yin L."/>
            <person name="Zhang G."/>
            <person name="Qian W."/>
            <person name="Fan W."/>
        </authorList>
    </citation>
    <scope>NUCLEOTIDE SEQUENCE [LARGE SCALE GENOMIC DNA]</scope>
    <source>
        <strain evidence="3">SZHN2017</strain>
        <tissue evidence="3">Muscle</tissue>
    </source>
</reference>
<evidence type="ECO:0000313" key="3">
    <source>
        <dbReference type="EMBL" id="PVD34021.1"/>
    </source>
</evidence>
<dbReference type="PROSITE" id="PS50041">
    <property type="entry name" value="C_TYPE_LECTIN_2"/>
    <property type="match status" value="1"/>
</dbReference>
<feature type="domain" description="C-type lectin" evidence="2">
    <location>
        <begin position="58"/>
        <end position="178"/>
    </location>
</feature>
<dbReference type="SUPFAM" id="SSF56436">
    <property type="entry name" value="C-type lectin-like"/>
    <property type="match status" value="1"/>
</dbReference>
<dbReference type="AlphaFoldDB" id="A0A2T7PKR6"/>